<dbReference type="Proteomes" id="UP000238916">
    <property type="component" value="Unassembled WGS sequence"/>
</dbReference>
<evidence type="ECO:0000313" key="2">
    <source>
        <dbReference type="Proteomes" id="UP000238916"/>
    </source>
</evidence>
<name>A0A2U3LTV3_9FIRM</name>
<dbReference type="EMBL" id="OMOF01000791">
    <property type="protein sequence ID" value="SPF55279.1"/>
    <property type="molecule type" value="Genomic_DNA"/>
</dbReference>
<dbReference type="SUPFAM" id="SSF52016">
    <property type="entry name" value="LeuD/IlvD-like"/>
    <property type="match status" value="1"/>
</dbReference>
<evidence type="ECO:0008006" key="3">
    <source>
        <dbReference type="Google" id="ProtNLM"/>
    </source>
</evidence>
<organism evidence="1 2">
    <name type="scientific">Candidatus Desulfosporosinus infrequens</name>
    <dbReference type="NCBI Taxonomy" id="2043169"/>
    <lineage>
        <taxon>Bacteria</taxon>
        <taxon>Bacillati</taxon>
        <taxon>Bacillota</taxon>
        <taxon>Clostridia</taxon>
        <taxon>Eubacteriales</taxon>
        <taxon>Desulfitobacteriaceae</taxon>
        <taxon>Desulfosporosinus</taxon>
    </lineage>
</organism>
<evidence type="ECO:0000313" key="1">
    <source>
        <dbReference type="EMBL" id="SPF55279.1"/>
    </source>
</evidence>
<dbReference type="AlphaFoldDB" id="A0A2U3LTV3"/>
<gene>
    <name evidence="1" type="ORF">SBF1_8100001</name>
</gene>
<proteinExistence type="predicted"/>
<accession>A0A2U3LTV3</accession>
<sequence length="100" mass="11007">MLGGDANVAIEYATKRYRSNLINWGLVPFTIAESDTNKFATDDYLYIPGVRVAVESGAKTVQAYVIKATGKVAVELKLENLSQDERDVILAGCLINYYAQ</sequence>
<dbReference type="InterPro" id="IPR015928">
    <property type="entry name" value="Aconitase/3IPM_dehydase_swvl"/>
</dbReference>
<protein>
    <recommendedName>
        <fullName evidence="3">Aconitase A/isopropylmalate dehydratase small subunit swivel domain-containing protein</fullName>
    </recommendedName>
</protein>
<dbReference type="Gene3D" id="3.20.19.10">
    <property type="entry name" value="Aconitase, domain 4"/>
    <property type="match status" value="1"/>
</dbReference>
<reference evidence="2" key="1">
    <citation type="submission" date="2018-02" db="EMBL/GenBank/DDBJ databases">
        <authorList>
            <person name="Hausmann B."/>
        </authorList>
    </citation>
    <scope>NUCLEOTIDE SEQUENCE [LARGE SCALE GENOMIC DNA]</scope>
    <source>
        <strain evidence="2">Peat soil MAG SbF1</strain>
    </source>
</reference>